<organism evidence="1 2">
    <name type="scientific">Pedobacter mendelii</name>
    <dbReference type="NCBI Taxonomy" id="1908240"/>
    <lineage>
        <taxon>Bacteria</taxon>
        <taxon>Pseudomonadati</taxon>
        <taxon>Bacteroidota</taxon>
        <taxon>Sphingobacteriia</taxon>
        <taxon>Sphingobacteriales</taxon>
        <taxon>Sphingobacteriaceae</taxon>
        <taxon>Pedobacter</taxon>
    </lineage>
</organism>
<protein>
    <submittedName>
        <fullName evidence="1">Uncharacterized protein</fullName>
    </submittedName>
</protein>
<comment type="caution">
    <text evidence="1">The sequence shown here is derived from an EMBL/GenBank/DDBJ whole genome shotgun (WGS) entry which is preliminary data.</text>
</comment>
<evidence type="ECO:0000313" key="2">
    <source>
        <dbReference type="Proteomes" id="UP000645390"/>
    </source>
</evidence>
<dbReference type="EMBL" id="BMDJ01000006">
    <property type="protein sequence ID" value="GGI26550.1"/>
    <property type="molecule type" value="Genomic_DNA"/>
</dbReference>
<sequence length="55" mass="6342">MLSFKKKTMKHRNLKIKSRVVFIYKKAPGTQRFKGSETEPTTQTITITVHTTGVF</sequence>
<dbReference type="Proteomes" id="UP000645390">
    <property type="component" value="Unassembled WGS sequence"/>
</dbReference>
<accession>A0ABQ2BHS2</accession>
<evidence type="ECO:0000313" key="1">
    <source>
        <dbReference type="EMBL" id="GGI26550.1"/>
    </source>
</evidence>
<keyword evidence="2" id="KW-1185">Reference proteome</keyword>
<gene>
    <name evidence="1" type="ORF">GCM10008119_23210</name>
</gene>
<proteinExistence type="predicted"/>
<name>A0ABQ2BHS2_9SPHI</name>
<reference evidence="2" key="1">
    <citation type="journal article" date="2019" name="Int. J. Syst. Evol. Microbiol.">
        <title>The Global Catalogue of Microorganisms (GCM) 10K type strain sequencing project: providing services to taxonomists for standard genome sequencing and annotation.</title>
        <authorList>
            <consortium name="The Broad Institute Genomics Platform"/>
            <consortium name="The Broad Institute Genome Sequencing Center for Infectious Disease"/>
            <person name="Wu L."/>
            <person name="Ma J."/>
        </authorList>
    </citation>
    <scope>NUCLEOTIDE SEQUENCE [LARGE SCALE GENOMIC DNA]</scope>
    <source>
        <strain evidence="2">CCM 8939</strain>
    </source>
</reference>